<dbReference type="RefSeq" id="WP_134217652.1">
    <property type="nucleotide sequence ID" value="NZ_QFGA01000001.1"/>
</dbReference>
<dbReference type="AlphaFoldDB" id="A0A4Y7RCP2"/>
<gene>
    <name evidence="3" type="primary">pncC</name>
    <name evidence="3" type="ORF">Psch_00317</name>
</gene>
<sequence>MKDDFLKDAATRSRVFKLAGISETAVRELIKDLAVEDSASIGYLTVPGEIQVKITVQNDSASLDSKLEAIAAKVQARLEEYIFSCDGEVIEDLVGALLRQRGLTIALAESCTGGLISARLTDLPGSSVYFKGGVVAYSNELKQSFLGVPPEVLEKHSAVSRETALAMAGGIRNRASSDIGLSVTGIAGPDGGAPDKPLGLVYIGLSAASGDLCGRYVFPGNRAGVRQGTVNAALNTVRRFLSKA</sequence>
<keyword evidence="3" id="KW-0378">Hydrolase</keyword>
<evidence type="ECO:0000259" key="1">
    <source>
        <dbReference type="Pfam" id="PF02464"/>
    </source>
</evidence>
<dbReference type="InterPro" id="IPR041424">
    <property type="entry name" value="CinA_KH"/>
</dbReference>
<name>A0A4Y7RCP2_9FIRM</name>
<dbReference type="Proteomes" id="UP000298324">
    <property type="component" value="Unassembled WGS sequence"/>
</dbReference>
<dbReference type="Pfam" id="PF18146">
    <property type="entry name" value="CinA_KH"/>
    <property type="match status" value="1"/>
</dbReference>
<dbReference type="InterPro" id="IPR036653">
    <property type="entry name" value="CinA-like_C"/>
</dbReference>
<proteinExistence type="predicted"/>
<organism evidence="3 4">
    <name type="scientific">Pelotomaculum schinkii</name>
    <dbReference type="NCBI Taxonomy" id="78350"/>
    <lineage>
        <taxon>Bacteria</taxon>
        <taxon>Bacillati</taxon>
        <taxon>Bacillota</taxon>
        <taxon>Clostridia</taxon>
        <taxon>Eubacteriales</taxon>
        <taxon>Desulfotomaculaceae</taxon>
        <taxon>Pelotomaculum</taxon>
    </lineage>
</organism>
<protein>
    <submittedName>
        <fullName evidence="3">Nicotinamide-nucleotide amidohydrolase PncC</fullName>
        <ecNumber evidence="3">3.5.1.42</ecNumber>
    </submittedName>
</protein>
<dbReference type="NCBIfam" id="TIGR00199">
    <property type="entry name" value="PncC_domain"/>
    <property type="match status" value="1"/>
</dbReference>
<evidence type="ECO:0000313" key="4">
    <source>
        <dbReference type="Proteomes" id="UP000298324"/>
    </source>
</evidence>
<dbReference type="Gene3D" id="3.90.950.20">
    <property type="entry name" value="CinA-like"/>
    <property type="match status" value="1"/>
</dbReference>
<dbReference type="PANTHER" id="PTHR13939:SF0">
    <property type="entry name" value="NMN AMIDOHYDROLASE-LIKE PROTEIN YFAY"/>
    <property type="match status" value="1"/>
</dbReference>
<feature type="domain" description="CinA C-terminal" evidence="1">
    <location>
        <begin position="90"/>
        <end position="240"/>
    </location>
</feature>
<dbReference type="EMBL" id="QFGA01000001">
    <property type="protein sequence ID" value="TEB06785.1"/>
    <property type="molecule type" value="Genomic_DNA"/>
</dbReference>
<dbReference type="Pfam" id="PF02464">
    <property type="entry name" value="CinA"/>
    <property type="match status" value="1"/>
</dbReference>
<dbReference type="GO" id="GO:0019159">
    <property type="term" value="F:nicotinamide-nucleotide amidase activity"/>
    <property type="evidence" value="ECO:0007669"/>
    <property type="project" value="UniProtKB-EC"/>
</dbReference>
<comment type="caution">
    <text evidence="3">The sequence shown here is derived from an EMBL/GenBank/DDBJ whole genome shotgun (WGS) entry which is preliminary data.</text>
</comment>
<dbReference type="InterPro" id="IPR050101">
    <property type="entry name" value="CinA"/>
</dbReference>
<dbReference type="EC" id="3.5.1.42" evidence="3"/>
<evidence type="ECO:0000259" key="2">
    <source>
        <dbReference type="Pfam" id="PF18146"/>
    </source>
</evidence>
<feature type="domain" description="CinA KH" evidence="2">
    <location>
        <begin position="13"/>
        <end position="83"/>
    </location>
</feature>
<evidence type="ECO:0000313" key="3">
    <source>
        <dbReference type="EMBL" id="TEB06785.1"/>
    </source>
</evidence>
<dbReference type="SUPFAM" id="SSF142433">
    <property type="entry name" value="CinA-like"/>
    <property type="match status" value="1"/>
</dbReference>
<accession>A0A4Y7RCP2</accession>
<reference evidence="3 4" key="1">
    <citation type="journal article" date="2018" name="Environ. Microbiol.">
        <title>Novel energy conservation strategies and behaviour of Pelotomaculum schinkii driving syntrophic propionate catabolism.</title>
        <authorList>
            <person name="Hidalgo-Ahumada C.A.P."/>
            <person name="Nobu M.K."/>
            <person name="Narihiro T."/>
            <person name="Tamaki H."/>
            <person name="Liu W.T."/>
            <person name="Kamagata Y."/>
            <person name="Stams A.J.M."/>
            <person name="Imachi H."/>
            <person name="Sousa D.Z."/>
        </authorList>
    </citation>
    <scope>NUCLEOTIDE SEQUENCE [LARGE SCALE GENOMIC DNA]</scope>
    <source>
        <strain evidence="3 4">HH</strain>
    </source>
</reference>
<dbReference type="Gene3D" id="3.30.70.2860">
    <property type="match status" value="1"/>
</dbReference>
<dbReference type="PANTHER" id="PTHR13939">
    <property type="entry name" value="NICOTINAMIDE-NUCLEOTIDE AMIDOHYDROLASE PNCC"/>
    <property type="match status" value="1"/>
</dbReference>
<keyword evidence="4" id="KW-1185">Reference proteome</keyword>
<dbReference type="InterPro" id="IPR008136">
    <property type="entry name" value="CinA_C"/>
</dbReference>